<dbReference type="InterPro" id="IPR002919">
    <property type="entry name" value="TIL_dom"/>
</dbReference>
<feature type="domain" description="Ig-like" evidence="5">
    <location>
        <begin position="1148"/>
        <end position="1245"/>
    </location>
</feature>
<dbReference type="PANTHER" id="PTHR11339">
    <property type="entry name" value="EXTRACELLULAR MATRIX GLYCOPROTEIN RELATED"/>
    <property type="match status" value="1"/>
</dbReference>
<dbReference type="Pfam" id="PF00090">
    <property type="entry name" value="TSP_1"/>
    <property type="match status" value="1"/>
</dbReference>
<dbReference type="InterPro" id="IPR036383">
    <property type="entry name" value="TSP1_rpt_sf"/>
</dbReference>
<feature type="domain" description="VWFD" evidence="6">
    <location>
        <begin position="780"/>
        <end position="957"/>
    </location>
</feature>
<dbReference type="Gene3D" id="2.20.100.10">
    <property type="entry name" value="Thrombospondin type-1 (TSP1) repeat"/>
    <property type="match status" value="1"/>
</dbReference>
<feature type="domain" description="Ig-like" evidence="5">
    <location>
        <begin position="451"/>
        <end position="538"/>
    </location>
</feature>
<evidence type="ECO:0000256" key="2">
    <source>
        <dbReference type="ARBA" id="ARBA00023157"/>
    </source>
</evidence>
<dbReference type="InterPro" id="IPR003598">
    <property type="entry name" value="Ig_sub2"/>
</dbReference>
<keyword evidence="2" id="KW-1015">Disulfide bond</keyword>
<sequence>MVLSGTNKMSFKRKNQVQFGHRRGQSILIFSILPALVHSLITNSVGDHSTTLLDLNTLRESDAISNQGTTGAENHVVLPSISSIPSSTQRTRNRSEGFNLLWLVSSRYLQSSPGLRQDRYHARPGYSGSASHSRRLHLKGIRLHSNLPRRILRYQRIPQMPSNGTVQLKRVITGEHIGFEMELRVENTSGSGYLITGRSLESDEFDTGSSETDAGVLRRRYRDMEAESTSWFGLYSRAIQNRFALRLEYKNAVAASKRKFIVALPHSGLTLGNWHKLAVQIDFKANSIDYWVNCSHSGSFRVQHNRTFPSSGFRVYRLLQHRNKVKMPVQVTFRSVIVTDGANRGLPKQCFTIANVSRQECSGGRVFMNCGPSCEPTCESRFSFAQQGCSATCLKGCHCPPGQVYHRGQCISPATCPCRLGAKRYSMNAEVTINNEICTCVTGKWKCYAVASLTRTPRNKTVEIGGSVNLTCGVSGNPLPNIEWYFPPGVSHRIIFRNGRRISILSLYNVSASQGGQYTCVANGQADGWSANATAYVSVTSPPVITSLPPTVTATLGDPVTSMDCVVSGIPTPMVVWRKPRAILRYFTISSRVTRLKIKKVNGSDAGEYTCIAINSAGRTEQTVRLIVVKLPPPNSMLAFKKKPRDRCVKPGQTATFACKVINHGPETTISWYKNGSLLVGDGKKIIKRRHKLVIRRANRNDAGSYSCMVTTATNEVKAKGRLMIKGKMLPWSLWSPCSASCGGGFTSKVRKCTGVPPNQKTCHGKFSAMKKCNTHFCPGVCSSYGDPHYTTFDGRNFNFQGDCSYILSAAGKDFKIVQFNVGCGSRLSCVRKITTVLGFSTVTGVVDIEVDHTVHFNGVLQTLPFLSSNGALSVAKIGLYIVLRVTDKLEIRWATPHRLYVIVSRRYYGRTRGLCGNFNNNENDDKLSPRGRLLESDLEFGQSWALKDGNANYSCSAVSSLRNPCSRDPTLLKRAQGACFHLLNRNIFGECHTVTTPSTFLSNCMRDICSTSIQDTNMYFCTALAAYSEKCLRHGVVLNWRSSAICPINCTGGMVYQECGSTCVKFCPSDVRDGKICLANDACVAGCYCPPEKVLHKGRCISLLACPCTFNGMTFEHGARHNRNCRKCICRSGGWQCFFNSILCDYPASVKRGPQSQVVPFGHSVAMCCAVAGIPAPVVEWYKNGVKIFLNHFASNLKIENGETHNGQNTTLVIRNTSERDIGLYSCKAVNSHGSHMSNPAALTIVDSTITSCDPHPAFNYVHLPDGCYVLRNGRPENVINLGRCVDQPCYVPPSRRRRGSKCSPTTHCCQPSVTEPVPVRCHHSFYTTTFLVTVVRECACAVCAERTTVVEGVIRSSETGQPAKHVKITYQGRTVGYTTNAGSFRFRIPNLSLETRHITVKFTDEMIRKLSTTVENLLVVPGESTIHSLTMRPCKVTLRFNATEGLQYIFRHSDGFANRMRLTIPPNSLISNRHLDPYRGVVAALISIADKRSMIHNGDESLLPGGPKAISVTGEELLLSPAVVLCISLYNRFRRPLGMIPGRYASLSLTTSGVKMNLKPWLLDDFTGYWRETGQPLDIVPRRDKVLITTAKLFRLNTPWALGIADPPCYLRARVLDANNKTVPNVKIAFSARTADESIATLGSSFDNSKNRIEKITFSSYVEDITTSRTNTNGICLPVGCHDTGMLQASRVGNELVMLEPEAPASNMGHVKEYRSIGYNSSKIASISRVLDTSSHMDSNLTKHQAYFHNQEDCRNTRPSYQTYIFRGEGNAQDGSVLSRSNYRNRVIFTFGMASPQATKWAERGSNYPRYCHVKVQVLINPTFTYRSTWNIHQSVIEAVTYRNKTAGPNGVTMLGWRHVMLKPYSTGNNIENQYACVEYLCGGSRLAQAENLFLYLTIRHTTNSSSLNDIDTLDGPRCNFTTTPPRTSNDYASMFNAVNPSNEVDHFNRGGYVHTSNNLSRRSRRRKNKVSRRRPFKEFPGRTLAESKQNCESSSVNEKPSAYFQCM</sequence>
<keyword evidence="1" id="KW-0106">Calcium</keyword>
<dbReference type="Gene3D" id="2.10.25.10">
    <property type="entry name" value="Laminin"/>
    <property type="match status" value="2"/>
</dbReference>
<protein>
    <submittedName>
        <fullName evidence="7">Uncharacterized protein</fullName>
    </submittedName>
</protein>
<dbReference type="InterPro" id="IPR013783">
    <property type="entry name" value="Ig-like_fold"/>
</dbReference>
<dbReference type="Proteomes" id="UP001642483">
    <property type="component" value="Unassembled WGS sequence"/>
</dbReference>
<evidence type="ECO:0000313" key="7">
    <source>
        <dbReference type="EMBL" id="CAK8692132.1"/>
    </source>
</evidence>
<organism evidence="7 8">
    <name type="scientific">Clavelina lepadiformis</name>
    <name type="common">Light-bulb sea squirt</name>
    <name type="synonym">Ascidia lepadiformis</name>
    <dbReference type="NCBI Taxonomy" id="159417"/>
    <lineage>
        <taxon>Eukaryota</taxon>
        <taxon>Metazoa</taxon>
        <taxon>Chordata</taxon>
        <taxon>Tunicata</taxon>
        <taxon>Ascidiacea</taxon>
        <taxon>Aplousobranchia</taxon>
        <taxon>Clavelinidae</taxon>
        <taxon>Clavelina</taxon>
    </lineage>
</organism>
<dbReference type="CDD" id="cd19941">
    <property type="entry name" value="TIL"/>
    <property type="match status" value="2"/>
</dbReference>
<dbReference type="SMART" id="SM00209">
    <property type="entry name" value="TSP1"/>
    <property type="match status" value="1"/>
</dbReference>
<dbReference type="Pfam" id="PF00094">
    <property type="entry name" value="VWD"/>
    <property type="match status" value="1"/>
</dbReference>
<evidence type="ECO:0000256" key="4">
    <source>
        <dbReference type="SAM" id="MobiDB-lite"/>
    </source>
</evidence>
<name>A0ABP0GK62_CLALP</name>
<feature type="compositionally biased region" description="Basic residues" evidence="4">
    <location>
        <begin position="1964"/>
        <end position="1978"/>
    </location>
</feature>
<gene>
    <name evidence="7" type="ORF">CVLEPA_LOCUS24871</name>
</gene>
<dbReference type="EMBL" id="CAWYQH010000130">
    <property type="protein sequence ID" value="CAK8692132.1"/>
    <property type="molecule type" value="Genomic_DNA"/>
</dbReference>
<dbReference type="InterPro" id="IPR036179">
    <property type="entry name" value="Ig-like_dom_sf"/>
</dbReference>
<dbReference type="SUPFAM" id="SSF48726">
    <property type="entry name" value="Immunoglobulin"/>
    <property type="match status" value="4"/>
</dbReference>
<dbReference type="InterPro" id="IPR013098">
    <property type="entry name" value="Ig_I-set"/>
</dbReference>
<keyword evidence="8" id="KW-1185">Reference proteome</keyword>
<dbReference type="PROSITE" id="PS51233">
    <property type="entry name" value="VWFD"/>
    <property type="match status" value="1"/>
</dbReference>
<evidence type="ECO:0000256" key="1">
    <source>
        <dbReference type="ARBA" id="ARBA00022837"/>
    </source>
</evidence>
<proteinExistence type="predicted"/>
<dbReference type="InterPro" id="IPR050780">
    <property type="entry name" value="Mucin_vWF_Thrombospondin_sf"/>
</dbReference>
<feature type="domain" description="Ig-like" evidence="5">
    <location>
        <begin position="543"/>
        <end position="625"/>
    </location>
</feature>
<dbReference type="SMART" id="SM00216">
    <property type="entry name" value="VWD"/>
    <property type="match status" value="1"/>
</dbReference>
<dbReference type="InterPro" id="IPR000884">
    <property type="entry name" value="TSP1_rpt"/>
</dbReference>
<dbReference type="InterPro" id="IPR007110">
    <property type="entry name" value="Ig-like_dom"/>
</dbReference>
<dbReference type="PROSITE" id="PS50835">
    <property type="entry name" value="IG_LIKE"/>
    <property type="match status" value="4"/>
</dbReference>
<dbReference type="SMART" id="SM00409">
    <property type="entry name" value="IG"/>
    <property type="match status" value="4"/>
</dbReference>
<dbReference type="SMART" id="SM00832">
    <property type="entry name" value="C8"/>
    <property type="match status" value="1"/>
</dbReference>
<evidence type="ECO:0000313" key="8">
    <source>
        <dbReference type="Proteomes" id="UP001642483"/>
    </source>
</evidence>
<dbReference type="Pfam" id="PF08742">
    <property type="entry name" value="C8"/>
    <property type="match status" value="1"/>
</dbReference>
<dbReference type="InterPro" id="IPR003599">
    <property type="entry name" value="Ig_sub"/>
</dbReference>
<evidence type="ECO:0000259" key="6">
    <source>
        <dbReference type="PROSITE" id="PS51233"/>
    </source>
</evidence>
<dbReference type="Pfam" id="PF07679">
    <property type="entry name" value="I-set"/>
    <property type="match status" value="3"/>
</dbReference>
<dbReference type="SUPFAM" id="SSF57567">
    <property type="entry name" value="Serine protease inhibitors"/>
    <property type="match status" value="2"/>
</dbReference>
<dbReference type="SMART" id="SM00408">
    <property type="entry name" value="IGc2"/>
    <property type="match status" value="4"/>
</dbReference>
<dbReference type="Pfam" id="PF13927">
    <property type="entry name" value="Ig_3"/>
    <property type="match status" value="1"/>
</dbReference>
<dbReference type="InterPro" id="IPR036084">
    <property type="entry name" value="Ser_inhib-like_sf"/>
</dbReference>
<keyword evidence="3" id="KW-0325">Glycoprotein</keyword>
<dbReference type="Gene3D" id="2.60.40.10">
    <property type="entry name" value="Immunoglobulins"/>
    <property type="match status" value="4"/>
</dbReference>
<dbReference type="InterPro" id="IPR001846">
    <property type="entry name" value="VWF_type-D"/>
</dbReference>
<feature type="domain" description="Ig-like" evidence="5">
    <location>
        <begin position="634"/>
        <end position="718"/>
    </location>
</feature>
<dbReference type="PROSITE" id="PS50092">
    <property type="entry name" value="TSP1"/>
    <property type="match status" value="1"/>
</dbReference>
<evidence type="ECO:0000256" key="3">
    <source>
        <dbReference type="ARBA" id="ARBA00023180"/>
    </source>
</evidence>
<feature type="region of interest" description="Disordered" evidence="4">
    <location>
        <begin position="1960"/>
        <end position="1980"/>
    </location>
</feature>
<reference evidence="7 8" key="1">
    <citation type="submission" date="2024-02" db="EMBL/GenBank/DDBJ databases">
        <authorList>
            <person name="Daric V."/>
            <person name="Darras S."/>
        </authorList>
    </citation>
    <scope>NUCLEOTIDE SEQUENCE [LARGE SCALE GENOMIC DNA]</scope>
</reference>
<evidence type="ECO:0000259" key="5">
    <source>
        <dbReference type="PROSITE" id="PS50835"/>
    </source>
</evidence>
<dbReference type="Pfam" id="PF01826">
    <property type="entry name" value="TIL"/>
    <property type="match status" value="2"/>
</dbReference>
<dbReference type="PANTHER" id="PTHR11339:SF402">
    <property type="entry name" value="VWFD DOMAIN-CONTAINING PROTEIN"/>
    <property type="match status" value="1"/>
</dbReference>
<dbReference type="InterPro" id="IPR014853">
    <property type="entry name" value="VWF/SSPO/ZAN-like_Cys-rich_dom"/>
</dbReference>
<accession>A0ABP0GK62</accession>
<dbReference type="SUPFAM" id="SSF82895">
    <property type="entry name" value="TSP-1 type 1 repeat"/>
    <property type="match status" value="1"/>
</dbReference>
<comment type="caution">
    <text evidence="7">The sequence shown here is derived from an EMBL/GenBank/DDBJ whole genome shotgun (WGS) entry which is preliminary data.</text>
</comment>